<feature type="region of interest" description="Disordered" evidence="3">
    <location>
        <begin position="27"/>
        <end position="109"/>
    </location>
</feature>
<evidence type="ECO:0000313" key="6">
    <source>
        <dbReference type="EMBL" id="MBT0995576.1"/>
    </source>
</evidence>
<dbReference type="SMART" id="SM00228">
    <property type="entry name" value="PDZ"/>
    <property type="match status" value="1"/>
</dbReference>
<dbReference type="InterPro" id="IPR001940">
    <property type="entry name" value="Peptidase_S1C"/>
</dbReference>
<keyword evidence="1" id="KW-0645">Protease</keyword>
<keyword evidence="4" id="KW-0732">Signal</keyword>
<keyword evidence="7" id="KW-1185">Reference proteome</keyword>
<dbReference type="PANTHER" id="PTHR43343">
    <property type="entry name" value="PEPTIDASE S12"/>
    <property type="match status" value="1"/>
</dbReference>
<sequence>MGVAPVAIAAVVGVGVLGGLHAADGAATSSGTGVTAQLEPADPGTDDGAAGGSDGSTGDGSGAQPGQGGEGWGGPSGDGLGGLDQAPGASDGLGSGALGGSPTGAVPADADQQVGVVTIVTELGYSGGSAAGTGMVLSADGLVLTNNHVVDGATAIEVTVESTGRAYTATVVGTAPDSDVALLQLEDASGLTPVDIDDDGGVTTGDEVTAIGNAEGTGDLVAAAGTVTATDQTMTASTDGTDSETLSGLIELQADVVSGDSGGPVVDDEGEVVGITTAASSGSTTTVAYAIDIQDALVIARQIEAGDASEGVTIGYPAFLGVSLAQAATGPGGALGGTADGTTSGAMIAGVVDGTPAALAGLAAGDTITAVDGTTIGSGDELSSVLAGYAPGDGVTLTWTSGSTGGTRTATVTLAEGPAN</sequence>
<dbReference type="InterPro" id="IPR009003">
    <property type="entry name" value="Peptidase_S1_PA"/>
</dbReference>
<dbReference type="Proteomes" id="UP000722125">
    <property type="component" value="Unassembled WGS sequence"/>
</dbReference>
<accession>A0ABS5U2N2</accession>
<dbReference type="SUPFAM" id="SSF50494">
    <property type="entry name" value="Trypsin-like serine proteases"/>
    <property type="match status" value="1"/>
</dbReference>
<dbReference type="PANTHER" id="PTHR43343:SF3">
    <property type="entry name" value="PROTEASE DO-LIKE 8, CHLOROPLASTIC"/>
    <property type="match status" value="1"/>
</dbReference>
<dbReference type="PROSITE" id="PS00135">
    <property type="entry name" value="TRYPSIN_SER"/>
    <property type="match status" value="1"/>
</dbReference>
<evidence type="ECO:0000313" key="7">
    <source>
        <dbReference type="Proteomes" id="UP000722125"/>
    </source>
</evidence>
<dbReference type="RefSeq" id="WP_214352640.1">
    <property type="nucleotide sequence ID" value="NZ_JAHBOH010000002.1"/>
</dbReference>
<dbReference type="SUPFAM" id="SSF50156">
    <property type="entry name" value="PDZ domain-like"/>
    <property type="match status" value="1"/>
</dbReference>
<gene>
    <name evidence="6" type="ORF">KIN34_14930</name>
</gene>
<feature type="compositionally biased region" description="Gly residues" evidence="3">
    <location>
        <begin position="49"/>
        <end position="82"/>
    </location>
</feature>
<feature type="domain" description="PDZ" evidence="5">
    <location>
        <begin position="321"/>
        <end position="376"/>
    </location>
</feature>
<feature type="compositionally biased region" description="Low complexity" evidence="3">
    <location>
        <begin position="27"/>
        <end position="48"/>
    </location>
</feature>
<dbReference type="InterPro" id="IPR051201">
    <property type="entry name" value="Chloro_Bact_Ser_Proteases"/>
</dbReference>
<evidence type="ECO:0000256" key="3">
    <source>
        <dbReference type="SAM" id="MobiDB-lite"/>
    </source>
</evidence>
<feature type="signal peptide" evidence="4">
    <location>
        <begin position="1"/>
        <end position="22"/>
    </location>
</feature>
<protein>
    <submittedName>
        <fullName evidence="6">Trypsin-like peptidase domain-containing protein</fullName>
    </submittedName>
</protein>
<keyword evidence="2" id="KW-0378">Hydrolase</keyword>
<evidence type="ECO:0000256" key="2">
    <source>
        <dbReference type="ARBA" id="ARBA00022801"/>
    </source>
</evidence>
<dbReference type="PRINTS" id="PR00834">
    <property type="entry name" value="PROTEASES2C"/>
</dbReference>
<dbReference type="Pfam" id="PF13180">
    <property type="entry name" value="PDZ_2"/>
    <property type="match status" value="1"/>
</dbReference>
<evidence type="ECO:0000256" key="4">
    <source>
        <dbReference type="SAM" id="SignalP"/>
    </source>
</evidence>
<name>A0ABS5U2N2_9CELL</name>
<proteinExistence type="predicted"/>
<comment type="caution">
    <text evidence="6">The sequence shown here is derived from an EMBL/GenBank/DDBJ whole genome shotgun (WGS) entry which is preliminary data.</text>
</comment>
<feature type="chain" id="PRO_5046229135" evidence="4">
    <location>
        <begin position="23"/>
        <end position="420"/>
    </location>
</feature>
<dbReference type="Gene3D" id="2.30.42.10">
    <property type="match status" value="1"/>
</dbReference>
<dbReference type="EMBL" id="JAHBOH010000002">
    <property type="protein sequence ID" value="MBT0995576.1"/>
    <property type="molecule type" value="Genomic_DNA"/>
</dbReference>
<organism evidence="6 7">
    <name type="scientific">Cellulomonas fulva</name>
    <dbReference type="NCBI Taxonomy" id="2835530"/>
    <lineage>
        <taxon>Bacteria</taxon>
        <taxon>Bacillati</taxon>
        <taxon>Actinomycetota</taxon>
        <taxon>Actinomycetes</taxon>
        <taxon>Micrococcales</taxon>
        <taxon>Cellulomonadaceae</taxon>
        <taxon>Cellulomonas</taxon>
    </lineage>
</organism>
<reference evidence="6 7" key="1">
    <citation type="submission" date="2021-05" db="EMBL/GenBank/DDBJ databases">
        <title>Description of Cellulomonas sp. DKR-3 sp. nov.</title>
        <authorList>
            <person name="Dahal R.H."/>
            <person name="Chaudhary D.K."/>
        </authorList>
    </citation>
    <scope>NUCLEOTIDE SEQUENCE [LARGE SCALE GENOMIC DNA]</scope>
    <source>
        <strain evidence="6 7">DKR-3</strain>
    </source>
</reference>
<evidence type="ECO:0000256" key="1">
    <source>
        <dbReference type="ARBA" id="ARBA00022670"/>
    </source>
</evidence>
<feature type="compositionally biased region" description="Gly residues" evidence="3">
    <location>
        <begin position="91"/>
        <end position="102"/>
    </location>
</feature>
<dbReference type="InterPro" id="IPR036034">
    <property type="entry name" value="PDZ_sf"/>
</dbReference>
<dbReference type="InterPro" id="IPR001478">
    <property type="entry name" value="PDZ"/>
</dbReference>
<dbReference type="Gene3D" id="2.40.10.120">
    <property type="match status" value="1"/>
</dbReference>
<dbReference type="Pfam" id="PF13365">
    <property type="entry name" value="Trypsin_2"/>
    <property type="match status" value="1"/>
</dbReference>
<dbReference type="InterPro" id="IPR033116">
    <property type="entry name" value="TRYPSIN_SER"/>
</dbReference>
<dbReference type="PROSITE" id="PS50106">
    <property type="entry name" value="PDZ"/>
    <property type="match status" value="1"/>
</dbReference>
<evidence type="ECO:0000259" key="5">
    <source>
        <dbReference type="PROSITE" id="PS50106"/>
    </source>
</evidence>